<evidence type="ECO:0000313" key="4">
    <source>
        <dbReference type="EMBL" id="BAM66975.1"/>
    </source>
</evidence>
<keyword evidence="1" id="KW-1133">Transmembrane helix</keyword>
<keyword evidence="1" id="KW-0812">Transmembrane</keyword>
<feature type="transmembrane region" description="Helical" evidence="1">
    <location>
        <begin position="49"/>
        <end position="71"/>
    </location>
</feature>
<accession>K7ZLT0</accession>
<sequence length="159" mass="18283">MEQNVKNSSLYFKVSNRYVYLIVLENILGLLFIVFVFCFILVRKIGGDFSSYIFIFGGILFIASMLDLLLYKRLLSIEYIIQPGRLLIKKGKFINQSTIVFTKKIFAIEKVANPLNNKLCLLTVKIHLINKDIEIRGLSVEQAELMINALESQIRNNDS</sequence>
<dbReference type="AlphaFoldDB" id="K7ZLT0"/>
<evidence type="ECO:0000259" key="2">
    <source>
        <dbReference type="Pfam" id="PF03703"/>
    </source>
</evidence>
<reference evidence="3" key="1">
    <citation type="submission" date="2011-11" db="EMBL/GenBank/DDBJ databases">
        <title>Genetic requirement for the production and self-immunity of lacticin Q, a leaderless bacteriocin exhibiting an intracellular toxicity.</title>
        <authorList>
            <person name="Iwatani S."/>
            <person name="Yoneyama F."/>
            <person name="Miyashita S."/>
            <person name="Zendo T."/>
            <person name="Nakayama J."/>
            <person name="Sonomoto K."/>
        </authorList>
    </citation>
    <scope>NUCLEOTIDE SEQUENCE</scope>
    <source>
        <strain evidence="3">QU 5</strain>
    </source>
</reference>
<keyword evidence="1" id="KW-0472">Membrane</keyword>
<evidence type="ECO:0000256" key="1">
    <source>
        <dbReference type="SAM" id="Phobius"/>
    </source>
</evidence>
<protein>
    <submittedName>
        <fullName evidence="3">Membrane-flanked domain protein</fullName>
    </submittedName>
    <submittedName>
        <fullName evidence="4">Membrane-franked domain protein</fullName>
    </submittedName>
</protein>
<feature type="transmembrane region" description="Helical" evidence="1">
    <location>
        <begin position="20"/>
        <end position="43"/>
    </location>
</feature>
<dbReference type="Pfam" id="PF03703">
    <property type="entry name" value="bPH_2"/>
    <property type="match status" value="1"/>
</dbReference>
<dbReference type="EMBL" id="AB712393">
    <property type="protein sequence ID" value="BAM66975.1"/>
    <property type="molecule type" value="Genomic_DNA"/>
</dbReference>
<name>K7ZLT0_9LACT</name>
<reference evidence="4" key="2">
    <citation type="journal article" date="2012" name="Microbiology">
        <title>Identification of the genes involved in the secretion and self-immunity of lacticin Q, an unmodified leaderless bacteriocin from Lactococcus lactis QU 5.</title>
        <authorList>
            <person name="Iwatani S."/>
            <person name="Yoneyama F."/>
            <person name="Miyashita S."/>
            <person name="Zendo T."/>
            <person name="Nakayama J."/>
            <person name="Sonomoto K."/>
        </authorList>
    </citation>
    <scope>NUCLEOTIDE SEQUENCE</scope>
    <source>
        <strain evidence="4">QU 5</strain>
    </source>
</reference>
<organism evidence="3">
    <name type="scientific">Lactococcus lactis</name>
    <dbReference type="NCBI Taxonomy" id="1358"/>
    <lineage>
        <taxon>Bacteria</taxon>
        <taxon>Bacillati</taxon>
        <taxon>Bacillota</taxon>
        <taxon>Bacilli</taxon>
        <taxon>Lactobacillales</taxon>
        <taxon>Streptococcaceae</taxon>
        <taxon>Lactococcus</taxon>
    </lineage>
</organism>
<proteinExistence type="predicted"/>
<feature type="domain" description="YdbS-like PH" evidence="2">
    <location>
        <begin position="77"/>
        <end position="144"/>
    </location>
</feature>
<evidence type="ECO:0000313" key="3">
    <source>
        <dbReference type="EMBL" id="BAM66963.1"/>
    </source>
</evidence>
<dbReference type="EMBL" id="AB684444">
    <property type="protein sequence ID" value="BAM66963.1"/>
    <property type="molecule type" value="Genomic_DNA"/>
</dbReference>
<dbReference type="InterPro" id="IPR005182">
    <property type="entry name" value="YdbS-like_PH"/>
</dbReference>
<dbReference type="RefSeq" id="WP_098383462.1">
    <property type="nucleotide sequence ID" value="NZ_MTJQ01000002.1"/>
</dbReference>